<protein>
    <submittedName>
        <fullName evidence="2">Uncharacterized protein</fullName>
    </submittedName>
</protein>
<evidence type="ECO:0000313" key="2">
    <source>
        <dbReference type="EMBL" id="PNS10611.1"/>
    </source>
</evidence>
<gene>
    <name evidence="2" type="ORF">COO59_15920</name>
</gene>
<dbReference type="AlphaFoldDB" id="A0A2K1Q6H5"/>
<comment type="caution">
    <text evidence="2">The sequence shown here is derived from an EMBL/GenBank/DDBJ whole genome shotgun (WGS) entry which is preliminary data.</text>
</comment>
<evidence type="ECO:0000256" key="1">
    <source>
        <dbReference type="SAM" id="SignalP"/>
    </source>
</evidence>
<dbReference type="OrthoDB" id="5525214at2"/>
<feature type="chain" id="PRO_5014454125" evidence="1">
    <location>
        <begin position="25"/>
        <end position="98"/>
    </location>
</feature>
<keyword evidence="3" id="KW-1185">Reference proteome</keyword>
<name>A0A2K1Q6H5_9GAMM</name>
<reference evidence="3" key="1">
    <citation type="submission" date="2017-09" db="EMBL/GenBank/DDBJ databases">
        <authorList>
            <person name="Palmer M."/>
            <person name="Steenkamp E.T."/>
            <person name="Coetzee M.P."/>
            <person name="Avontuur J.R."/>
            <person name="Van Zyl E."/>
            <person name="Chan W.-Y."/>
            <person name="Blom J."/>
            <person name="Venter S.N."/>
        </authorList>
    </citation>
    <scope>NUCLEOTIDE SEQUENCE [LARGE SCALE GENOMIC DNA]</scope>
    <source>
        <strain evidence="3">QC88-366</strain>
    </source>
</reference>
<evidence type="ECO:0000313" key="3">
    <source>
        <dbReference type="Proteomes" id="UP000236345"/>
    </source>
</evidence>
<dbReference type="RefSeq" id="WP_103060752.1">
    <property type="nucleotide sequence ID" value="NZ_BSOF01000029.1"/>
</dbReference>
<proteinExistence type="predicted"/>
<dbReference type="Proteomes" id="UP000236345">
    <property type="component" value="Unassembled WGS sequence"/>
</dbReference>
<keyword evidence="1" id="KW-0732">Signal</keyword>
<dbReference type="EMBL" id="NWUO01000013">
    <property type="protein sequence ID" value="PNS10611.1"/>
    <property type="molecule type" value="Genomic_DNA"/>
</dbReference>
<sequence>MFIKKLLVTGFLAVSVLSSNVVLAKASRLSDDQVKQKVIDESIEAYPGTCACPFNTARNGSHCGRRSAWSKEGGYAPVCYKNEITQEMISAWRKEHNA</sequence>
<feature type="signal peptide" evidence="1">
    <location>
        <begin position="1"/>
        <end position="24"/>
    </location>
</feature>
<organism evidence="2 3">
    <name type="scientific">Mixta theicola</name>
    <dbReference type="NCBI Taxonomy" id="1458355"/>
    <lineage>
        <taxon>Bacteria</taxon>
        <taxon>Pseudomonadati</taxon>
        <taxon>Pseudomonadota</taxon>
        <taxon>Gammaproteobacteria</taxon>
        <taxon>Enterobacterales</taxon>
        <taxon>Erwiniaceae</taxon>
        <taxon>Mixta</taxon>
    </lineage>
</organism>
<accession>A0A2K1Q6H5</accession>